<dbReference type="AlphaFoldDB" id="A0A233SIQ9"/>
<feature type="transmembrane region" description="Helical" evidence="1">
    <location>
        <begin position="40"/>
        <end position="59"/>
    </location>
</feature>
<gene>
    <name evidence="2" type="ORF">BEK98_15385</name>
</gene>
<name>A0A233SIQ9_STRDA</name>
<protein>
    <submittedName>
        <fullName evidence="2">Branched-chain amino acid ABC transporter</fullName>
    </submittedName>
</protein>
<evidence type="ECO:0000313" key="2">
    <source>
        <dbReference type="EMBL" id="OXY95532.1"/>
    </source>
</evidence>
<feature type="transmembrane region" description="Helical" evidence="1">
    <location>
        <begin position="6"/>
        <end position="28"/>
    </location>
</feature>
<comment type="caution">
    <text evidence="2">The sequence shown here is derived from an EMBL/GenBank/DDBJ whole genome shotgun (WGS) entry which is preliminary data.</text>
</comment>
<dbReference type="Pfam" id="PF05437">
    <property type="entry name" value="AzlD"/>
    <property type="match status" value="1"/>
</dbReference>
<dbReference type="Proteomes" id="UP000215483">
    <property type="component" value="Unassembled WGS sequence"/>
</dbReference>
<dbReference type="OrthoDB" id="5324916at2"/>
<dbReference type="RefSeq" id="WP_094217134.1">
    <property type="nucleotide sequence ID" value="NZ_MCGQ01000013.1"/>
</dbReference>
<keyword evidence="3" id="KW-1185">Reference proteome</keyword>
<evidence type="ECO:0000313" key="3">
    <source>
        <dbReference type="Proteomes" id="UP000215483"/>
    </source>
</evidence>
<sequence length="111" mass="11689">MPEPTYIITAVLVSSAVTWALRAAPFAFLAPIRHSALLPYLNESMPVGVLTILAFYTLRHTPVDIAPQTAAAAAALVTTAALHIWRKNAVLSVVGGTTVHVAIASTLPLFS</sequence>
<keyword evidence="1" id="KW-0472">Membrane</keyword>
<evidence type="ECO:0000256" key="1">
    <source>
        <dbReference type="SAM" id="Phobius"/>
    </source>
</evidence>
<organism evidence="2 3">
    <name type="scientific">Streptomyces diastatochromogenes</name>
    <dbReference type="NCBI Taxonomy" id="42236"/>
    <lineage>
        <taxon>Bacteria</taxon>
        <taxon>Bacillati</taxon>
        <taxon>Actinomycetota</taxon>
        <taxon>Actinomycetes</taxon>
        <taxon>Kitasatosporales</taxon>
        <taxon>Streptomycetaceae</taxon>
        <taxon>Streptomyces</taxon>
    </lineage>
</organism>
<keyword evidence="1" id="KW-1133">Transmembrane helix</keyword>
<keyword evidence="1" id="KW-0812">Transmembrane</keyword>
<accession>A0A233SIQ9</accession>
<dbReference type="InterPro" id="IPR008407">
    <property type="entry name" value="Brnchd-chn_aa_trnsp_AzlD"/>
</dbReference>
<feature type="transmembrane region" description="Helical" evidence="1">
    <location>
        <begin position="89"/>
        <end position="110"/>
    </location>
</feature>
<proteinExistence type="predicted"/>
<dbReference type="EMBL" id="MCGQ01000013">
    <property type="protein sequence ID" value="OXY95532.1"/>
    <property type="molecule type" value="Genomic_DNA"/>
</dbReference>
<reference evidence="2 3" key="1">
    <citation type="submission" date="2016-07" db="EMBL/GenBank/DDBJ databases">
        <title>Draft genome of Streptomyces diastatochromogenes.</title>
        <authorList>
            <person name="Podduturi R."/>
            <person name="Lukassen M.B."/>
            <person name="Clausen N."/>
            <person name="Nielsen J.L."/>
            <person name="Jorgensen N.O."/>
        </authorList>
    </citation>
    <scope>NUCLEOTIDE SEQUENCE [LARGE SCALE GENOMIC DNA]</scope>
    <source>
        <strain evidence="2 3">DSM 40608</strain>
    </source>
</reference>